<dbReference type="InterPro" id="IPR015421">
    <property type="entry name" value="PyrdxlP-dep_Trfase_major"/>
</dbReference>
<comment type="cofactor">
    <cofactor evidence="1">
        <name>pyridoxal 5'-phosphate</name>
        <dbReference type="ChEBI" id="CHEBI:597326"/>
    </cofactor>
</comment>
<evidence type="ECO:0000256" key="1">
    <source>
        <dbReference type="ARBA" id="ARBA00001933"/>
    </source>
</evidence>
<evidence type="ECO:0000313" key="9">
    <source>
        <dbReference type="Proteomes" id="UP000093122"/>
    </source>
</evidence>
<dbReference type="SUPFAM" id="SSF53383">
    <property type="entry name" value="PLP-dependent transferases"/>
    <property type="match status" value="1"/>
</dbReference>
<evidence type="ECO:0000313" key="10">
    <source>
        <dbReference type="Proteomes" id="UP000256718"/>
    </source>
</evidence>
<keyword evidence="8" id="KW-0032">Aminotransferase</keyword>
<organism evidence="8 10">
    <name type="scientific">Streptococcus agalactiae</name>
    <dbReference type="NCBI Taxonomy" id="1311"/>
    <lineage>
        <taxon>Bacteria</taxon>
        <taxon>Bacillati</taxon>
        <taxon>Bacillota</taxon>
        <taxon>Bacilli</taxon>
        <taxon>Lactobacillales</taxon>
        <taxon>Streptococcaceae</taxon>
        <taxon>Streptococcus</taxon>
    </lineage>
</organism>
<comment type="caution">
    <text evidence="8">The sequence shown here is derived from an EMBL/GenBank/DDBJ whole genome shotgun (WGS) entry which is preliminary data.</text>
</comment>
<comment type="similarity">
    <text evidence="5">Belongs to the class-II pyridoxal-phosphate-dependent aminotransferase family. MalY/PatB cystathionine beta-lyase subfamily.</text>
</comment>
<keyword evidence="4" id="KW-0456">Lyase</keyword>
<evidence type="ECO:0000256" key="5">
    <source>
        <dbReference type="ARBA" id="ARBA00037974"/>
    </source>
</evidence>
<dbReference type="RefSeq" id="WP_000634079.1">
    <property type="nucleotide sequence ID" value="NZ_CAXOLC010000002.1"/>
</dbReference>
<keyword evidence="3" id="KW-0663">Pyridoxal phosphate</keyword>
<keyword evidence="8" id="KW-0808">Transferase</keyword>
<dbReference type="PANTHER" id="PTHR43525:SF1">
    <property type="entry name" value="PROTEIN MALY"/>
    <property type="match status" value="1"/>
</dbReference>
<feature type="domain" description="Aminotransferase class I/classII large" evidence="6">
    <location>
        <begin position="31"/>
        <end position="380"/>
    </location>
</feature>
<dbReference type="InterPro" id="IPR004839">
    <property type="entry name" value="Aminotransferase_I/II_large"/>
</dbReference>
<dbReference type="CDD" id="cd00609">
    <property type="entry name" value="AAT_like"/>
    <property type="match status" value="1"/>
</dbReference>
<dbReference type="Pfam" id="PF00155">
    <property type="entry name" value="Aminotran_1_2"/>
    <property type="match status" value="1"/>
</dbReference>
<dbReference type="Gene3D" id="3.90.1150.10">
    <property type="entry name" value="Aspartate Aminotransferase, domain 1"/>
    <property type="match status" value="1"/>
</dbReference>
<dbReference type="InterPro" id="IPR015422">
    <property type="entry name" value="PyrdxlP-dep_Trfase_small"/>
</dbReference>
<name>A0A0E1EIV4_STRAG</name>
<reference evidence="8 10" key="2">
    <citation type="journal article" date="2018" name="Emerg. Microbes Infect.">
        <title>Phenotypic and molecular analysis of nontypeable Group B streptococci: identification of cps2a and hybrid cps2a/cps5 Group B streptococcal capsule gene clusters.</title>
        <authorList>
            <person name="Alhhazmi A."/>
            <person name="Tyrrell G.J."/>
        </authorList>
    </citation>
    <scope>NUCLEOTIDE SEQUENCE [LARGE SCALE GENOMIC DNA]</scope>
    <source>
        <strain evidence="8 10">PLGBS17</strain>
    </source>
</reference>
<dbReference type="EC" id="4.4.1.13" evidence="2"/>
<gene>
    <name evidence="7" type="ORF">AX245_07195</name>
    <name evidence="8" type="ORF">C4618_07335</name>
</gene>
<dbReference type="InterPro" id="IPR015424">
    <property type="entry name" value="PyrdxlP-dep_Trfase"/>
</dbReference>
<dbReference type="EMBL" id="QHGZ01000162">
    <property type="protein sequence ID" value="RDY80753.1"/>
    <property type="molecule type" value="Genomic_DNA"/>
</dbReference>
<dbReference type="Proteomes" id="UP000093122">
    <property type="component" value="Unassembled WGS sequence"/>
</dbReference>
<dbReference type="AlphaFoldDB" id="A0A0E1EIV4"/>
<proteinExistence type="inferred from homology"/>
<evidence type="ECO:0000313" key="8">
    <source>
        <dbReference type="EMBL" id="RDY80753.1"/>
    </source>
</evidence>
<evidence type="ECO:0000256" key="4">
    <source>
        <dbReference type="ARBA" id="ARBA00023239"/>
    </source>
</evidence>
<dbReference type="NCBIfam" id="TIGR04350">
    <property type="entry name" value="C_S_lyase_PatB"/>
    <property type="match status" value="1"/>
</dbReference>
<evidence type="ECO:0000313" key="7">
    <source>
        <dbReference type="EMBL" id="OCM71863.1"/>
    </source>
</evidence>
<reference evidence="7 9" key="1">
    <citation type="journal article" date="2016" name="Sci. Rep.">
        <title>Serotype IV Streptococcus agalactiae ST-452 has arisen from large genomic recombination events between CC23 and the hypervirulent CC17 lineages.</title>
        <authorList>
            <person name="Campisi E."/>
            <person name="Rinaudo C.D."/>
            <person name="Donati C."/>
            <person name="Barucco M."/>
            <person name="Torricelli G."/>
            <person name="Edwards M.S."/>
            <person name="Baker C.J."/>
            <person name="Margarit I."/>
            <person name="Rosini R."/>
        </authorList>
    </citation>
    <scope>NUCLEOTIDE SEQUENCE [LARGE SCALE GENOMIC DNA]</scope>
    <source>
        <strain evidence="7 9">CZ-PW-140</strain>
    </source>
</reference>
<dbReference type="KEGG" id="sage:EN72_08610"/>
<evidence type="ECO:0000256" key="3">
    <source>
        <dbReference type="ARBA" id="ARBA00022898"/>
    </source>
</evidence>
<dbReference type="GO" id="GO:0047804">
    <property type="term" value="F:cysteine-S-conjugate beta-lyase activity"/>
    <property type="evidence" value="ECO:0007669"/>
    <property type="project" value="UniProtKB-EC"/>
</dbReference>
<dbReference type="InterPro" id="IPR027619">
    <property type="entry name" value="C-S_lyase_PatB-like"/>
</dbReference>
<dbReference type="Gene3D" id="3.40.640.10">
    <property type="entry name" value="Type I PLP-dependent aspartate aminotransferase-like (Major domain)"/>
    <property type="match status" value="1"/>
</dbReference>
<dbReference type="GO" id="GO:0008483">
    <property type="term" value="F:transaminase activity"/>
    <property type="evidence" value="ECO:0007669"/>
    <property type="project" value="UniProtKB-KW"/>
</dbReference>
<dbReference type="GO" id="GO:0030170">
    <property type="term" value="F:pyridoxal phosphate binding"/>
    <property type="evidence" value="ECO:0007669"/>
    <property type="project" value="InterPro"/>
</dbReference>
<protein>
    <recommendedName>
        <fullName evidence="2">cysteine-S-conjugate beta-lyase</fullName>
        <ecNumber evidence="2">4.4.1.13</ecNumber>
    </recommendedName>
</protein>
<dbReference type="Proteomes" id="UP000256718">
    <property type="component" value="Unassembled WGS sequence"/>
</dbReference>
<dbReference type="EMBL" id="MAWT01000011">
    <property type="protein sequence ID" value="OCM71863.1"/>
    <property type="molecule type" value="Genomic_DNA"/>
</dbReference>
<evidence type="ECO:0000259" key="6">
    <source>
        <dbReference type="Pfam" id="PF00155"/>
    </source>
</evidence>
<sequence>MITYDFTSLPERFSSNAIKWKAVQKDQEILPLWIADMDFPIFPEMSEAIEDFSHQMVFGYDSPKDSLYQAISNWEVQEHGYQFDKKSLLLIDGVIPAISVAIQAFTKEGDAVLINTPVYPPFARTIKYNNRHLVSNSLLNNNQYFEIDVKQLEKDIIENNVKLYIFCSPHNPGGRVWTKGEIQKIGDICKRYNVILVSDEIHQDLVLFDNVHHSFNTVDSTFKELSVILSSATKTFNIAGTKNSFAIIENEKLRSDFKKRQIANNQQEISSLGLLATEVAFTKGKQWLKALKMELEGSIEYLYEQLTQKTHIKVMKPEGTYLVWLDFSAYNLTHLEIQEKLRYDAKLILNDGLTFGKEGKKHARINVAAPRSVIEEAVLRLVTNFRKND</sequence>
<accession>A0A0E1EIV4</accession>
<evidence type="ECO:0000256" key="2">
    <source>
        <dbReference type="ARBA" id="ARBA00012224"/>
    </source>
</evidence>
<dbReference type="PANTHER" id="PTHR43525">
    <property type="entry name" value="PROTEIN MALY"/>
    <property type="match status" value="1"/>
</dbReference>
<dbReference type="InterPro" id="IPR051798">
    <property type="entry name" value="Class-II_PLP-Dep_Aminotrans"/>
</dbReference>